<feature type="compositionally biased region" description="Low complexity" evidence="1">
    <location>
        <begin position="1"/>
        <end position="25"/>
    </location>
</feature>
<dbReference type="SUPFAM" id="SSF53098">
    <property type="entry name" value="Ribonuclease H-like"/>
    <property type="match status" value="1"/>
</dbReference>
<feature type="compositionally biased region" description="Polar residues" evidence="1">
    <location>
        <begin position="199"/>
        <end position="211"/>
    </location>
</feature>
<dbReference type="InterPro" id="IPR036397">
    <property type="entry name" value="RNaseH_sf"/>
</dbReference>
<feature type="region of interest" description="Disordered" evidence="1">
    <location>
        <begin position="131"/>
        <end position="211"/>
    </location>
</feature>
<evidence type="ECO:0000313" key="2">
    <source>
        <dbReference type="EMBL" id="AXV06760.1"/>
    </source>
</evidence>
<accession>A0A346XX13</accession>
<evidence type="ECO:0000256" key="1">
    <source>
        <dbReference type="SAM" id="MobiDB-lite"/>
    </source>
</evidence>
<dbReference type="AlphaFoldDB" id="A0A346XX13"/>
<dbReference type="Gene3D" id="3.30.420.10">
    <property type="entry name" value="Ribonuclease H-like superfamily/Ribonuclease H"/>
    <property type="match status" value="1"/>
</dbReference>
<dbReference type="KEGG" id="euz:DVS28_a2075"/>
<sequence>MTRWVNGVFNSSGGRSRFGSGSATGSPPPPTRTPTPTGTRAHDAERAEVVGLLTSQRFCDLPPAQVWARLLDEDSDYLCFESAALARDLLDPCTKAEHIGRDQLTIHADRGTSMTSRTVAQLLADLGITRSHSRPHVSNDNPYSEAQFKTSSTPPPSPAASPTSATPAGSPTPRTHHPDNQLDQPTHTRNQRRPVSPGLTRSGSAMSVTPC</sequence>
<dbReference type="InterPro" id="IPR012337">
    <property type="entry name" value="RNaseH-like_sf"/>
</dbReference>
<feature type="compositionally biased region" description="Polar residues" evidence="1">
    <location>
        <begin position="136"/>
        <end position="149"/>
    </location>
</feature>
<gene>
    <name evidence="2" type="ORF">DVS28_a2075</name>
</gene>
<name>A0A346XX13_9ACTN</name>
<feature type="compositionally biased region" description="Low complexity" evidence="1">
    <location>
        <begin position="160"/>
        <end position="173"/>
    </location>
</feature>
<proteinExistence type="predicted"/>
<reference evidence="2 3" key="1">
    <citation type="submission" date="2018-09" db="EMBL/GenBank/DDBJ databases">
        <title>Complete genome sequence of Euzebya sp. DY32-46 isolated from seawater of Pacific Ocean.</title>
        <authorList>
            <person name="Xu L."/>
            <person name="Wu Y.-H."/>
            <person name="Xu X.-W."/>
        </authorList>
    </citation>
    <scope>NUCLEOTIDE SEQUENCE [LARGE SCALE GENOMIC DNA]</scope>
    <source>
        <strain evidence="2 3">DY32-46</strain>
    </source>
</reference>
<evidence type="ECO:0000313" key="3">
    <source>
        <dbReference type="Proteomes" id="UP000264006"/>
    </source>
</evidence>
<organism evidence="2 3">
    <name type="scientific">Euzebya pacifica</name>
    <dbReference type="NCBI Taxonomy" id="1608957"/>
    <lineage>
        <taxon>Bacteria</taxon>
        <taxon>Bacillati</taxon>
        <taxon>Actinomycetota</taxon>
        <taxon>Nitriliruptoria</taxon>
        <taxon>Euzebyales</taxon>
    </lineage>
</organism>
<protein>
    <submittedName>
        <fullName evidence="2">Mobile element protein</fullName>
    </submittedName>
</protein>
<dbReference type="EMBL" id="CP031165">
    <property type="protein sequence ID" value="AXV06760.1"/>
    <property type="molecule type" value="Genomic_DNA"/>
</dbReference>
<feature type="region of interest" description="Disordered" evidence="1">
    <location>
        <begin position="1"/>
        <end position="42"/>
    </location>
</feature>
<dbReference type="Proteomes" id="UP000264006">
    <property type="component" value="Chromosome"/>
</dbReference>
<dbReference type="GO" id="GO:0003676">
    <property type="term" value="F:nucleic acid binding"/>
    <property type="evidence" value="ECO:0007669"/>
    <property type="project" value="InterPro"/>
</dbReference>
<keyword evidence="3" id="KW-1185">Reference proteome</keyword>